<evidence type="ECO:0000313" key="17">
    <source>
        <dbReference type="Proteomes" id="UP000048289"/>
    </source>
</evidence>
<dbReference type="EMBL" id="CNGE01001205">
    <property type="protein sequence ID" value="CKT85331.1"/>
    <property type="molecule type" value="Genomic_DNA"/>
</dbReference>
<dbReference type="Proteomes" id="UP000048289">
    <property type="component" value="Unassembled WGS sequence"/>
</dbReference>
<dbReference type="Proteomes" id="UP000048600">
    <property type="component" value="Unassembled WGS sequence"/>
</dbReference>
<dbReference type="Proteomes" id="UP000046680">
    <property type="component" value="Unassembled WGS sequence"/>
</dbReference>
<evidence type="ECO:0000313" key="13">
    <source>
        <dbReference type="Proteomes" id="UP000039217"/>
    </source>
</evidence>
<dbReference type="Proteomes" id="UP000048948">
    <property type="component" value="Unassembled WGS sequence"/>
</dbReference>
<evidence type="ECO:0000313" key="10">
    <source>
        <dbReference type="EMBL" id="COY41029.1"/>
    </source>
</evidence>
<dbReference type="EMBL" id="CFOE01000319">
    <property type="protein sequence ID" value="CFE40221.1"/>
    <property type="molecule type" value="Genomic_DNA"/>
</dbReference>
<accession>A0A0T7PR94</accession>
<evidence type="ECO:0000313" key="8">
    <source>
        <dbReference type="EMBL" id="COV82833.1"/>
    </source>
</evidence>
<dbReference type="EMBL" id="CSAD01000358">
    <property type="protein sequence ID" value="COV82833.1"/>
    <property type="molecule type" value="Genomic_DNA"/>
</dbReference>
<evidence type="ECO:0000313" key="6">
    <source>
        <dbReference type="EMBL" id="CNU48306.1"/>
    </source>
</evidence>
<dbReference type="Proteomes" id="UP000046947">
    <property type="component" value="Unassembled WGS sequence"/>
</dbReference>
<organism evidence="9 11">
    <name type="scientific">Mycobacterium tuberculosis</name>
    <dbReference type="NCBI Taxonomy" id="1773"/>
    <lineage>
        <taxon>Bacteria</taxon>
        <taxon>Bacillati</taxon>
        <taxon>Actinomycetota</taxon>
        <taxon>Actinomycetes</taxon>
        <taxon>Mycobacteriales</taxon>
        <taxon>Mycobacteriaceae</taxon>
        <taxon>Mycobacterium</taxon>
        <taxon>Mycobacterium tuberculosis complex</taxon>
    </lineage>
</organism>
<reference evidence="10" key="3">
    <citation type="submission" date="2015-03" db="EMBL/GenBank/DDBJ databases">
        <authorList>
            <consortium name="Pathogen Informatics"/>
            <person name="Murphy D."/>
        </authorList>
    </citation>
    <scope>NUCLEOTIDE SEQUENCE</scope>
    <source>
        <strain evidence="10">N09902308</strain>
    </source>
</reference>
<dbReference type="EMBL" id="CSBK01001191">
    <property type="protein sequence ID" value="COY41029.1"/>
    <property type="molecule type" value="Genomic_DNA"/>
</dbReference>
<reference evidence="11 12" key="2">
    <citation type="submission" date="2015-03" db="EMBL/GenBank/DDBJ databases">
        <authorList>
            <consortium name="Pathogen Informatics"/>
        </authorList>
    </citation>
    <scope>NUCLEOTIDE SEQUENCE [LARGE SCALE GENOMIC DNA]</scope>
    <source>
        <strain evidence="5 19">Bir 172</strain>
        <strain evidence="4 15">C09601061</strain>
        <strain evidence="6 13">D00501624</strain>
        <strain evidence="8 14">G09801536</strain>
        <strain evidence="2 17">G09901357</strain>
        <strain evidence="3 16">H09601792</strain>
        <strain evidence="11">K00500041</strain>
        <strain evidence="12">N09902308</strain>
        <strain evidence="7 18">P00601463</strain>
    </source>
</reference>
<evidence type="ECO:0000313" key="18">
    <source>
        <dbReference type="Proteomes" id="UP000048600"/>
    </source>
</evidence>
<evidence type="ECO:0000313" key="15">
    <source>
        <dbReference type="Proteomes" id="UP000046680"/>
    </source>
</evidence>
<name>A0A0T7PR94_MYCTX</name>
<dbReference type="EMBL" id="CQQC01000163">
    <property type="protein sequence ID" value="CNU48306.1"/>
    <property type="molecule type" value="Genomic_DNA"/>
</dbReference>
<evidence type="ECO:0000313" key="7">
    <source>
        <dbReference type="EMBL" id="COV81552.1"/>
    </source>
</evidence>
<dbReference type="Proteomes" id="UP000039217">
    <property type="component" value="Unassembled WGS sequence"/>
</dbReference>
<proteinExistence type="predicted"/>
<dbReference type="EMBL" id="CSAE01000390">
    <property type="protein sequence ID" value="COW22139.1"/>
    <property type="molecule type" value="Genomic_DNA"/>
</dbReference>
<evidence type="ECO:0000313" key="19">
    <source>
        <dbReference type="Proteomes" id="UP000048948"/>
    </source>
</evidence>
<evidence type="ECO:0000256" key="1">
    <source>
        <dbReference type="SAM" id="MobiDB-lite"/>
    </source>
</evidence>
<feature type="region of interest" description="Disordered" evidence="1">
    <location>
        <begin position="35"/>
        <end position="54"/>
    </location>
</feature>
<evidence type="ECO:0000313" key="4">
    <source>
        <dbReference type="EMBL" id="CFR90558.1"/>
    </source>
</evidence>
<protein>
    <submittedName>
        <fullName evidence="9">Uncharacterized protein</fullName>
    </submittedName>
</protein>
<reference evidence="9" key="1">
    <citation type="submission" date="2015-03" db="EMBL/GenBank/DDBJ databases">
        <authorList>
            <person name="Murphy D."/>
        </authorList>
    </citation>
    <scope>NUCLEOTIDE SEQUENCE [LARGE SCALE GENOMIC DNA]</scope>
    <source>
        <strain evidence="9">K00500041</strain>
    </source>
</reference>
<evidence type="ECO:0000313" key="2">
    <source>
        <dbReference type="EMBL" id="CFE40221.1"/>
    </source>
</evidence>
<evidence type="ECO:0000313" key="11">
    <source>
        <dbReference type="Proteomes" id="UP000038802"/>
    </source>
</evidence>
<evidence type="ECO:0000313" key="9">
    <source>
        <dbReference type="EMBL" id="COW22139.1"/>
    </source>
</evidence>
<dbReference type="AlphaFoldDB" id="A0A0T7PR94"/>
<gene>
    <name evidence="4" type="ORF">ERS007657_02849</name>
    <name evidence="6" type="ORF">ERS007661_00742</name>
    <name evidence="8" type="ORF">ERS007679_02536</name>
    <name evidence="2" type="ORF">ERS007681_02429</name>
    <name evidence="3" type="ORF">ERS007688_02151</name>
    <name evidence="9" type="ORF">ERS007703_03100</name>
    <name evidence="10" type="ORF">ERS007739_02568</name>
    <name evidence="7" type="ORF">ERS007741_00718</name>
    <name evidence="5" type="ORF">ERS027646_04210</name>
</gene>
<dbReference type="Proteomes" id="UP000039021">
    <property type="component" value="Unassembled WGS sequence"/>
</dbReference>
<dbReference type="EMBL" id="CFOH01000333">
    <property type="protein sequence ID" value="CFE52752.1"/>
    <property type="molecule type" value="Genomic_DNA"/>
</dbReference>
<evidence type="ECO:0000313" key="3">
    <source>
        <dbReference type="EMBL" id="CFE52752.1"/>
    </source>
</evidence>
<dbReference type="EMBL" id="CHKL01000048">
    <property type="protein sequence ID" value="COV81552.1"/>
    <property type="molecule type" value="Genomic_DNA"/>
</dbReference>
<evidence type="ECO:0000313" key="12">
    <source>
        <dbReference type="Proteomes" id="UP000039021"/>
    </source>
</evidence>
<evidence type="ECO:0000313" key="14">
    <source>
        <dbReference type="Proteomes" id="UP000045842"/>
    </source>
</evidence>
<dbReference type="EMBL" id="CGCX01001200">
    <property type="protein sequence ID" value="CFR90558.1"/>
    <property type="molecule type" value="Genomic_DNA"/>
</dbReference>
<evidence type="ECO:0000313" key="5">
    <source>
        <dbReference type="EMBL" id="CKT85331.1"/>
    </source>
</evidence>
<sequence>MGEQIAREVHPTALMPSALETALQRLHQPGVLVTDHQPDTTEAAPLERGQEPAPEGLILAVADVEAEDLA</sequence>
<dbReference type="Proteomes" id="UP000045842">
    <property type="component" value="Unassembled WGS sequence"/>
</dbReference>
<dbReference type="Proteomes" id="UP000038802">
    <property type="component" value="Unassembled WGS sequence"/>
</dbReference>
<evidence type="ECO:0000313" key="16">
    <source>
        <dbReference type="Proteomes" id="UP000046947"/>
    </source>
</evidence>